<reference evidence="1" key="1">
    <citation type="submission" date="2011-10" db="EMBL/GenBank/DDBJ databases">
        <title>Provirophages and transpovirons: unique mobilome of giant viruses.</title>
        <authorList>
            <person name="Desnues C."/>
            <person name="LaScola B."/>
            <person name="Yutin N."/>
            <person name="Fournous G."/>
            <person name="Koonin E."/>
            <person name="Raoult D."/>
        </authorList>
    </citation>
    <scope>NUCLEOTIDE SEQUENCE</scope>
    <source>
        <strain evidence="1">Mv13-c7</strain>
    </source>
</reference>
<protein>
    <submittedName>
        <fullName evidence="1">Uncharacterized protein</fullName>
    </submittedName>
</protein>
<name>H2ECI1_9VIRU</name>
<sequence>MLLIKYKLLYMSNKIIRLDDYTNYNNNKFLNYEIFILTGLYPETLRPSGKINFKPTSETFYHKICLSNDKKK</sequence>
<accession>H2ECI1</accession>
<evidence type="ECO:0000313" key="1">
    <source>
        <dbReference type="EMBL" id="AEX62119.1"/>
    </source>
</evidence>
<proteinExistence type="predicted"/>
<organism evidence="1">
    <name type="scientific">Megavirus courdo7</name>
    <dbReference type="NCBI Taxonomy" id="1128135"/>
    <lineage>
        <taxon>Viruses</taxon>
        <taxon>Varidnaviria</taxon>
        <taxon>Bamfordvirae</taxon>
        <taxon>Nucleocytoviricota</taxon>
        <taxon>Megaviricetes</taxon>
        <taxon>Imitervirales</taxon>
        <taxon>Mimiviridae</taxon>
        <taxon>Megamimivirinae</taxon>
        <taxon>Megavirus</taxon>
    </lineage>
</organism>
<gene>
    <name evidence="1" type="ORF">c7_R1257</name>
</gene>
<dbReference type="EMBL" id="JN885992">
    <property type="protein sequence ID" value="AEX62119.1"/>
    <property type="molecule type" value="Genomic_DNA"/>
</dbReference>